<dbReference type="AlphaFoldDB" id="A0A1B1ADV5"/>
<name>A0A1B1ADV5_9PROT</name>
<evidence type="ECO:0000256" key="4">
    <source>
        <dbReference type="ARBA" id="ARBA00013346"/>
    </source>
</evidence>
<reference evidence="12 13" key="1">
    <citation type="submission" date="2015-11" db="EMBL/GenBank/DDBJ databases">
        <title>Whole-Genome Sequence of Candidatus Oderbacter manganicum from the National Park Lower Oder Valley, Germany.</title>
        <authorList>
            <person name="Braun B."/>
            <person name="Liere K."/>
            <person name="Szewzyk U."/>
        </authorList>
    </citation>
    <scope>NUCLEOTIDE SEQUENCE [LARGE SCALE GENOMIC DNA]</scope>
    <source>
        <strain evidence="12 13">OTSz_A_272</strain>
    </source>
</reference>
<dbReference type="KEGG" id="cbot:ATE48_01745"/>
<keyword evidence="6" id="KW-0489">Methyltransferase</keyword>
<evidence type="ECO:0000256" key="5">
    <source>
        <dbReference type="ARBA" id="ARBA00022490"/>
    </source>
</evidence>
<dbReference type="STRING" id="1759059.ATE48_01745"/>
<evidence type="ECO:0000256" key="10">
    <source>
        <dbReference type="ARBA" id="ARBA00031323"/>
    </source>
</evidence>
<dbReference type="PANTHER" id="PTHR11579:SF0">
    <property type="entry name" value="PROTEIN-L-ISOASPARTATE(D-ASPARTATE) O-METHYLTRANSFERASE"/>
    <property type="match status" value="1"/>
</dbReference>
<keyword evidence="7" id="KW-0808">Transferase</keyword>
<protein>
    <recommendedName>
        <fullName evidence="4">Protein-L-isoaspartate O-methyltransferase</fullName>
        <ecNumber evidence="3">2.1.1.77</ecNumber>
    </recommendedName>
    <alternativeName>
        <fullName evidence="11">L-isoaspartyl protein carboxyl methyltransferase</fullName>
    </alternativeName>
    <alternativeName>
        <fullName evidence="9">Protein L-isoaspartyl methyltransferase</fullName>
    </alternativeName>
    <alternativeName>
        <fullName evidence="10">Protein-beta-aspartate methyltransferase</fullName>
    </alternativeName>
</protein>
<keyword evidence="5" id="KW-0963">Cytoplasm</keyword>
<dbReference type="InterPro" id="IPR000682">
    <property type="entry name" value="PCMT"/>
</dbReference>
<keyword evidence="13" id="KW-1185">Reference proteome</keyword>
<evidence type="ECO:0000313" key="13">
    <source>
        <dbReference type="Proteomes" id="UP000092498"/>
    </source>
</evidence>
<dbReference type="CDD" id="cd02440">
    <property type="entry name" value="AdoMet_MTases"/>
    <property type="match status" value="1"/>
</dbReference>
<evidence type="ECO:0000256" key="8">
    <source>
        <dbReference type="ARBA" id="ARBA00022691"/>
    </source>
</evidence>
<evidence type="ECO:0000256" key="11">
    <source>
        <dbReference type="ARBA" id="ARBA00031350"/>
    </source>
</evidence>
<comment type="similarity">
    <text evidence="2">Belongs to the methyltransferase superfamily. L-isoaspartyl/D-aspartyl protein methyltransferase family.</text>
</comment>
<keyword evidence="8" id="KW-0949">S-adenosyl-L-methionine</keyword>
<gene>
    <name evidence="12" type="ORF">ATE48_01745</name>
</gene>
<dbReference type="EC" id="2.1.1.77" evidence="3"/>
<evidence type="ECO:0000256" key="3">
    <source>
        <dbReference type="ARBA" id="ARBA00011890"/>
    </source>
</evidence>
<evidence type="ECO:0000256" key="9">
    <source>
        <dbReference type="ARBA" id="ARBA00030757"/>
    </source>
</evidence>
<accession>A0A1B1ADV5</accession>
<dbReference type="InParanoid" id="A0A1B1ADV5"/>
<dbReference type="Proteomes" id="UP000092498">
    <property type="component" value="Chromosome"/>
</dbReference>
<dbReference type="GO" id="GO:0004719">
    <property type="term" value="F:protein-L-isoaspartate (D-aspartate) O-methyltransferase activity"/>
    <property type="evidence" value="ECO:0007669"/>
    <property type="project" value="UniProtKB-EC"/>
</dbReference>
<evidence type="ECO:0000313" key="12">
    <source>
        <dbReference type="EMBL" id="ANP44735.1"/>
    </source>
</evidence>
<evidence type="ECO:0000256" key="2">
    <source>
        <dbReference type="ARBA" id="ARBA00005369"/>
    </source>
</evidence>
<dbReference type="PROSITE" id="PS01279">
    <property type="entry name" value="PCMT"/>
    <property type="match status" value="1"/>
</dbReference>
<evidence type="ECO:0000256" key="1">
    <source>
        <dbReference type="ARBA" id="ARBA00004496"/>
    </source>
</evidence>
<dbReference type="GO" id="GO:0032259">
    <property type="term" value="P:methylation"/>
    <property type="evidence" value="ECO:0007669"/>
    <property type="project" value="UniProtKB-KW"/>
</dbReference>
<dbReference type="Pfam" id="PF01135">
    <property type="entry name" value="PCMT"/>
    <property type="match status" value="1"/>
</dbReference>
<dbReference type="SUPFAM" id="SSF53335">
    <property type="entry name" value="S-adenosyl-L-methionine-dependent methyltransferases"/>
    <property type="match status" value="1"/>
</dbReference>
<dbReference type="FunCoup" id="A0A1B1ADV5">
    <property type="interactions" value="438"/>
</dbReference>
<dbReference type="GO" id="GO:0005737">
    <property type="term" value="C:cytoplasm"/>
    <property type="evidence" value="ECO:0007669"/>
    <property type="project" value="UniProtKB-SubCell"/>
</dbReference>
<comment type="subcellular location">
    <subcellularLocation>
        <location evidence="1">Cytoplasm</location>
    </subcellularLocation>
</comment>
<evidence type="ECO:0000256" key="7">
    <source>
        <dbReference type="ARBA" id="ARBA00022679"/>
    </source>
</evidence>
<dbReference type="Gene3D" id="3.40.50.150">
    <property type="entry name" value="Vaccinia Virus protein VP39"/>
    <property type="match status" value="1"/>
</dbReference>
<dbReference type="EMBL" id="CP013244">
    <property type="protein sequence ID" value="ANP44735.1"/>
    <property type="molecule type" value="Genomic_DNA"/>
</dbReference>
<dbReference type="PANTHER" id="PTHR11579">
    <property type="entry name" value="PROTEIN-L-ISOASPARTATE O-METHYLTRANSFERASE"/>
    <property type="match status" value="1"/>
</dbReference>
<proteinExistence type="inferred from homology"/>
<sequence>MDPARLMRFVLEMRQAGVTDARALSALERTPRTHYAPEHLQGLALDDVGLPLAHGQTMSKPSLVGRVISALGPQADDVILEIGTGSGFQAAALSSVASKVISIDRWNELVVAARGRFGTARLMRTFAFLGDGFDGWADDGPYDRIVINAALEDFPAPLLNQLKPGGVIVAPLGDAQSQRLIRSRNGQREDLGPIKLHLMERGLGEAPGAG</sequence>
<evidence type="ECO:0000256" key="6">
    <source>
        <dbReference type="ARBA" id="ARBA00022603"/>
    </source>
</evidence>
<organism evidence="12 13">
    <name type="scientific">Candidatus Viadribacter manganicus</name>
    <dbReference type="NCBI Taxonomy" id="1759059"/>
    <lineage>
        <taxon>Bacteria</taxon>
        <taxon>Pseudomonadati</taxon>
        <taxon>Pseudomonadota</taxon>
        <taxon>Alphaproteobacteria</taxon>
        <taxon>Hyphomonadales</taxon>
        <taxon>Hyphomonadaceae</taxon>
        <taxon>Candidatus Viadribacter</taxon>
    </lineage>
</organism>
<dbReference type="InterPro" id="IPR029063">
    <property type="entry name" value="SAM-dependent_MTases_sf"/>
</dbReference>